<evidence type="ECO:0000313" key="2">
    <source>
        <dbReference type="Proteomes" id="UP000316238"/>
    </source>
</evidence>
<dbReference type="AlphaFoldDB" id="A0A521G3M3"/>
<dbReference type="EMBL" id="NQJD01000005">
    <property type="protein sequence ID" value="TAA75636.1"/>
    <property type="molecule type" value="Genomic_DNA"/>
</dbReference>
<reference evidence="1" key="1">
    <citation type="submission" date="2017-07" db="EMBL/GenBank/DDBJ databases">
        <title>The cable genome - Insights into the physiology and evolution of filamentous bacteria capable of sulfide oxidation via long distance electron transfer.</title>
        <authorList>
            <person name="Thorup C."/>
            <person name="Bjerg J.T."/>
            <person name="Schreiber L."/>
            <person name="Nielsen L.P."/>
            <person name="Kjeldsen K.U."/>
            <person name="Boesen T."/>
            <person name="Boggild A."/>
            <person name="Meysman F."/>
            <person name="Geelhoed J."/>
            <person name="Schramm A."/>
        </authorList>
    </citation>
    <scope>NUCLEOTIDE SEQUENCE [LARGE SCALE GENOMIC DNA]</scope>
    <source>
        <strain evidence="1">GS</strain>
    </source>
</reference>
<dbReference type="GO" id="GO:0008641">
    <property type="term" value="F:ubiquitin-like modifier activating enzyme activity"/>
    <property type="evidence" value="ECO:0007669"/>
    <property type="project" value="InterPro"/>
</dbReference>
<dbReference type="Proteomes" id="UP000316238">
    <property type="component" value="Unassembled WGS sequence"/>
</dbReference>
<accession>A0A521G3M3</accession>
<comment type="caution">
    <text evidence="1">The sequence shown here is derived from an EMBL/GenBank/DDBJ whole genome shotgun (WGS) entry which is preliminary data.</text>
</comment>
<dbReference type="SUPFAM" id="SSF69572">
    <property type="entry name" value="Activating enzymes of the ubiquitin-like proteins"/>
    <property type="match status" value="1"/>
</dbReference>
<sequence length="298" mass="32664">MQQNVLKLCRCRQIPVQEHKLLLKSADTSLSLAAEGIQRLADCLLPLLDGSRTEAQVLAAVPTDLQEGAKELLQLFAKEGFLSTEPAKRLADCRIVLIGGGRLAQKIAQSLRESGAAQLEELSGSEPDSWSLLERLRSADMAVVCTDLPRPDICELVNKAALTRKLPWLLVQMDGRDGWVGPLFIPRETGCYTCLRQRLLSCSFHAETDKAVHAAALRTPFTETLELLPPFADLLAALAALEVIRHLTELSPPLTYQAQLLLDCITGISRRDVLHRIPRCPACSETAEQVSAIQPFSG</sequence>
<dbReference type="InterPro" id="IPR022291">
    <property type="entry name" value="Bacteriocin_synth_cyclodeHase"/>
</dbReference>
<gene>
    <name evidence="1" type="ORF">CDV28_10594</name>
</gene>
<proteinExistence type="predicted"/>
<evidence type="ECO:0000313" key="1">
    <source>
        <dbReference type="EMBL" id="TAA75636.1"/>
    </source>
</evidence>
<dbReference type="Gene3D" id="3.40.50.720">
    <property type="entry name" value="NAD(P)-binding Rossmann-like Domain"/>
    <property type="match status" value="1"/>
</dbReference>
<dbReference type="InterPro" id="IPR035985">
    <property type="entry name" value="Ubiquitin-activating_enz"/>
</dbReference>
<keyword evidence="2" id="KW-1185">Reference proteome</keyword>
<dbReference type="NCBIfam" id="TIGR03882">
    <property type="entry name" value="cyclo_dehyd_2"/>
    <property type="match status" value="1"/>
</dbReference>
<name>A0A521G3M3_9BACT</name>
<organism evidence="1 2">
    <name type="scientific">Candidatus Electronema aureum</name>
    <dbReference type="NCBI Taxonomy" id="2005002"/>
    <lineage>
        <taxon>Bacteria</taxon>
        <taxon>Pseudomonadati</taxon>
        <taxon>Thermodesulfobacteriota</taxon>
        <taxon>Desulfobulbia</taxon>
        <taxon>Desulfobulbales</taxon>
        <taxon>Desulfobulbaceae</taxon>
        <taxon>Candidatus Electronema</taxon>
    </lineage>
</organism>
<protein>
    <submittedName>
        <fullName evidence="1">Bacteriocin biosynthesis cyclodehydratase domain-containing protein</fullName>
    </submittedName>
</protein>